<protein>
    <submittedName>
        <fullName evidence="3">Methyl-accepting chemotaxis protein</fullName>
    </submittedName>
</protein>
<keyword evidence="1" id="KW-0812">Transmembrane</keyword>
<accession>W4Q7J5</accession>
<sequence length="240" mass="27006">MKVSIRKKLIGSFLIVSLIFGGASFLSYLQLVETNKSYTYLVETVAEIRSVAQEVEVLVALQTGDLRGYMIYEIEMFKRHLQENNENINTLISKGKELSTLEENIERLDELATLNESFLIEATKVMEAISVDKEEAIREANHYAIPLTTEMRERANDMSNWLGELLHQRQDETNRMADRTVTLMISLSSIALIFAIGCGILVSNIISRPINQLANVAKQVAGGNLATEPFGLRARMKFMS</sequence>
<dbReference type="Pfam" id="PF12729">
    <property type="entry name" value="4HB_MCP_1"/>
    <property type="match status" value="1"/>
</dbReference>
<feature type="transmembrane region" description="Helical" evidence="1">
    <location>
        <begin position="181"/>
        <end position="202"/>
    </location>
</feature>
<evidence type="ECO:0000256" key="1">
    <source>
        <dbReference type="SAM" id="Phobius"/>
    </source>
</evidence>
<evidence type="ECO:0000313" key="4">
    <source>
        <dbReference type="Proteomes" id="UP000018890"/>
    </source>
</evidence>
<dbReference type="Gene3D" id="6.10.340.10">
    <property type="match status" value="1"/>
</dbReference>
<keyword evidence="1" id="KW-1133">Transmembrane helix</keyword>
<reference evidence="3" key="1">
    <citation type="journal article" date="2014" name="Genome Announc.">
        <title>Draft Genome Sequences of Three Alkaliphilic Bacillus Strains, Bacillus wakoensis JCM 9140T, Bacillus akibai JCM 9157T, and Bacillus hemicellulosilyticus JCM 9152T.</title>
        <authorList>
            <person name="Yuki M."/>
            <person name="Oshima K."/>
            <person name="Suda W."/>
            <person name="Oshida Y."/>
            <person name="Kitamura K."/>
            <person name="Iida T."/>
            <person name="Hattori M."/>
            <person name="Ohkuma M."/>
        </authorList>
    </citation>
    <scope>NUCLEOTIDE SEQUENCE [LARGE SCALE GENOMIC DNA]</scope>
    <source>
        <strain evidence="3">JCM 9140</strain>
    </source>
</reference>
<keyword evidence="4" id="KW-1185">Reference proteome</keyword>
<organism evidence="3 4">
    <name type="scientific">Halalkalibacter wakoensis JCM 9140</name>
    <dbReference type="NCBI Taxonomy" id="1236970"/>
    <lineage>
        <taxon>Bacteria</taxon>
        <taxon>Bacillati</taxon>
        <taxon>Bacillota</taxon>
        <taxon>Bacilli</taxon>
        <taxon>Bacillales</taxon>
        <taxon>Bacillaceae</taxon>
        <taxon>Halalkalibacter</taxon>
    </lineage>
</organism>
<dbReference type="OrthoDB" id="107771at2"/>
<dbReference type="RefSeq" id="WP_052002309.1">
    <property type="nucleotide sequence ID" value="NZ_BAUT01000047.1"/>
</dbReference>
<dbReference type="InterPro" id="IPR024478">
    <property type="entry name" value="HlyB_4HB_MCP"/>
</dbReference>
<dbReference type="AlphaFoldDB" id="W4Q7J5"/>
<dbReference type="Proteomes" id="UP000018890">
    <property type="component" value="Unassembled WGS sequence"/>
</dbReference>
<comment type="caution">
    <text evidence="3">The sequence shown here is derived from an EMBL/GenBank/DDBJ whole genome shotgun (WGS) entry which is preliminary data.</text>
</comment>
<keyword evidence="1" id="KW-0472">Membrane</keyword>
<evidence type="ECO:0000259" key="2">
    <source>
        <dbReference type="Pfam" id="PF12729"/>
    </source>
</evidence>
<name>W4Q7J5_9BACI</name>
<dbReference type="STRING" id="1236970.JCM9140_3488"/>
<dbReference type="EMBL" id="BAUT01000047">
    <property type="protein sequence ID" value="GAE27354.1"/>
    <property type="molecule type" value="Genomic_DNA"/>
</dbReference>
<gene>
    <name evidence="3" type="ORF">JCM9140_3488</name>
</gene>
<proteinExistence type="predicted"/>
<feature type="domain" description="Chemotaxis methyl-accepting receptor HlyB-like 4HB MCP" evidence="2">
    <location>
        <begin position="3"/>
        <end position="170"/>
    </location>
</feature>
<evidence type="ECO:0000313" key="3">
    <source>
        <dbReference type="EMBL" id="GAE27354.1"/>
    </source>
</evidence>